<keyword evidence="3" id="KW-1185">Reference proteome</keyword>
<dbReference type="EMBL" id="BSBO01000026">
    <property type="protein sequence ID" value="GLG05281.1"/>
    <property type="molecule type" value="Genomic_DNA"/>
</dbReference>
<feature type="transmembrane region" description="Helical" evidence="1">
    <location>
        <begin position="40"/>
        <end position="58"/>
    </location>
</feature>
<gene>
    <name evidence="2" type="ORF">Selli1_24550</name>
</gene>
<protein>
    <submittedName>
        <fullName evidence="2">Uncharacterized protein</fullName>
    </submittedName>
</protein>
<proteinExistence type="predicted"/>
<accession>A0A9W6CCD5</accession>
<sequence>MDYKTDVGDTVVWPRLFFYIDFTLDLRKRSTVLHEFNVDLTRITGAICYSFFVVKFIYSNRNYKLIFQEKGYMMKREKRSRKQIKNDMVVRYYCMETKVDGNAKKVFHSVPYRNCR</sequence>
<evidence type="ECO:0000313" key="2">
    <source>
        <dbReference type="EMBL" id="GLG05281.1"/>
    </source>
</evidence>
<dbReference type="Proteomes" id="UP001145145">
    <property type="component" value="Unassembled WGS sequence"/>
</dbReference>
<evidence type="ECO:0000313" key="3">
    <source>
        <dbReference type="Proteomes" id="UP001145145"/>
    </source>
</evidence>
<name>A0A9W6CCD5_9FIRM</name>
<keyword evidence="1" id="KW-0472">Membrane</keyword>
<comment type="caution">
    <text evidence="2">The sequence shown here is derived from an EMBL/GenBank/DDBJ whole genome shotgun (WGS) entry which is preliminary data.</text>
</comment>
<keyword evidence="1" id="KW-0812">Transmembrane</keyword>
<dbReference type="AlphaFoldDB" id="A0A9W6CCD5"/>
<reference evidence="2 3" key="1">
    <citation type="journal article" date="2023" name="Int. J. Syst. Evol. Microbiol.">
        <title>Sellimonas catena sp. nov., isolated from human faeces.</title>
        <authorList>
            <person name="Hisatomi A."/>
            <person name="Ohkuma M."/>
            <person name="Sakamoto M."/>
        </authorList>
    </citation>
    <scope>NUCLEOTIDE SEQUENCE [LARGE SCALE GENOMIC DNA]</scope>
    <source>
        <strain evidence="2 3">12EGH17</strain>
    </source>
</reference>
<keyword evidence="1" id="KW-1133">Transmembrane helix</keyword>
<organism evidence="2 3">
    <name type="scientific">Sellimonas catena</name>
    <dbReference type="NCBI Taxonomy" id="2994035"/>
    <lineage>
        <taxon>Bacteria</taxon>
        <taxon>Bacillati</taxon>
        <taxon>Bacillota</taxon>
        <taxon>Clostridia</taxon>
        <taxon>Lachnospirales</taxon>
        <taxon>Lachnospiraceae</taxon>
        <taxon>Sellimonas</taxon>
    </lineage>
</organism>
<evidence type="ECO:0000256" key="1">
    <source>
        <dbReference type="SAM" id="Phobius"/>
    </source>
</evidence>